<feature type="transmembrane region" description="Helical" evidence="1">
    <location>
        <begin position="141"/>
        <end position="164"/>
    </location>
</feature>
<feature type="transmembrane region" description="Helical" evidence="1">
    <location>
        <begin position="237"/>
        <end position="257"/>
    </location>
</feature>
<dbReference type="AlphaFoldDB" id="A0A2S0K365"/>
<feature type="transmembrane region" description="Helical" evidence="1">
    <location>
        <begin position="176"/>
        <end position="195"/>
    </location>
</feature>
<keyword evidence="1" id="KW-0472">Membrane</keyword>
<feature type="transmembrane region" description="Helical" evidence="1">
    <location>
        <begin position="58"/>
        <end position="79"/>
    </location>
</feature>
<reference evidence="3 5" key="1">
    <citation type="submission" date="2017-03" db="EMBL/GenBank/DDBJ databases">
        <title>The whole genome sequencing and assembly of Lysinibacillus sphaericus DSM 28T strain.</title>
        <authorList>
            <person name="Lee Y.-J."/>
            <person name="Yi H."/>
            <person name="Bahn Y.-S."/>
            <person name="Kim J.F."/>
            <person name="Lee D.-W."/>
        </authorList>
    </citation>
    <scope>NUCLEOTIDE SEQUENCE [LARGE SCALE GENOMIC DNA]</scope>
    <source>
        <strain evidence="3 5">DSM 28</strain>
    </source>
</reference>
<reference evidence="4 6" key="2">
    <citation type="submission" date="2018-06" db="EMBL/GenBank/DDBJ databases">
        <authorList>
            <consortium name="Pathogen Informatics"/>
            <person name="Doyle S."/>
        </authorList>
    </citation>
    <scope>NUCLEOTIDE SEQUENCE [LARGE SCALE GENOMIC DNA]</scope>
    <source>
        <strain evidence="4 6">NCTC10338</strain>
    </source>
</reference>
<dbReference type="EMBL" id="UFSZ01000001">
    <property type="protein sequence ID" value="SUV16328.1"/>
    <property type="molecule type" value="Genomic_DNA"/>
</dbReference>
<dbReference type="GeneID" id="48277784"/>
<dbReference type="RefSeq" id="WP_024361447.1">
    <property type="nucleotide sequence ID" value="NZ_BJNS01000018.1"/>
</dbReference>
<protein>
    <submittedName>
        <fullName evidence="4">Membrane-spanning protein</fullName>
    </submittedName>
</protein>
<feature type="transmembrane region" description="Helical" evidence="1">
    <location>
        <begin position="302"/>
        <end position="323"/>
    </location>
</feature>
<feature type="transmembrane region" description="Helical" evidence="1">
    <location>
        <begin position="16"/>
        <end position="37"/>
    </location>
</feature>
<feature type="transmembrane region" description="Helical" evidence="1">
    <location>
        <begin position="277"/>
        <end position="296"/>
    </location>
</feature>
<proteinExistence type="predicted"/>
<evidence type="ECO:0000313" key="5">
    <source>
        <dbReference type="Proteomes" id="UP000238825"/>
    </source>
</evidence>
<sequence length="348" mass="39688">MNPTVTQKERIVSLDIIRGLALFGILFINVGAYQLVVEGQPLPVYSKFNSILDTVIDIFIEKKFFSIFSLLFGVGYYIFTSRAEARGDKPRWRFARRLLALFLIGIVHLIFFWGSILSAYAVIGLFLLPFYHAKVSTMSKWLFSLIAVYIVSILGQIFMPNISFLSTIFDFLGNDIMTIFIMFLTGFLVAKANWIGNVRQHTKPIQWVIYVTCPLFIGLSSWIGFASQNQDAHLHLLLGLGVIPTTYFYVACLLLILEHEPIVKILKPIGRVGQMAFTNYLAQSFIGLAIIKLMGLEVLSTSYIVIIAIIIFVIQIIFSVIWFKFFKMGPLEKVWRWMTYGRKVSVKS</sequence>
<name>A0A2S0K365_LYSSH</name>
<feature type="transmembrane region" description="Helical" evidence="1">
    <location>
        <begin position="207"/>
        <end position="225"/>
    </location>
</feature>
<dbReference type="PANTHER" id="PTHR30590">
    <property type="entry name" value="INNER MEMBRANE PROTEIN"/>
    <property type="match status" value="1"/>
</dbReference>
<feature type="domain" description="DUF418" evidence="2">
    <location>
        <begin position="190"/>
        <end position="341"/>
    </location>
</feature>
<keyword evidence="1" id="KW-0812">Transmembrane</keyword>
<keyword evidence="1" id="KW-1133">Transmembrane helix</keyword>
<feature type="transmembrane region" description="Helical" evidence="1">
    <location>
        <begin position="99"/>
        <end position="129"/>
    </location>
</feature>
<dbReference type="PANTHER" id="PTHR30590:SF3">
    <property type="entry name" value="HYPOTHETICAL MEMBRANE SPANNING PROTEIN"/>
    <property type="match status" value="1"/>
</dbReference>
<accession>A0A2S0K365</accession>
<gene>
    <name evidence="3" type="ORF">LS41612_16430</name>
    <name evidence="4" type="ORF">NCTC10338_01406</name>
</gene>
<evidence type="ECO:0000313" key="4">
    <source>
        <dbReference type="EMBL" id="SUV16328.1"/>
    </source>
</evidence>
<dbReference type="InterPro" id="IPR052529">
    <property type="entry name" value="Bact_Transport_Assoc"/>
</dbReference>
<evidence type="ECO:0000259" key="2">
    <source>
        <dbReference type="Pfam" id="PF04235"/>
    </source>
</evidence>
<evidence type="ECO:0000313" key="6">
    <source>
        <dbReference type="Proteomes" id="UP000255295"/>
    </source>
</evidence>
<dbReference type="Proteomes" id="UP000238825">
    <property type="component" value="Chromosome"/>
</dbReference>
<evidence type="ECO:0000313" key="3">
    <source>
        <dbReference type="EMBL" id="AVK97749.1"/>
    </source>
</evidence>
<dbReference type="InterPro" id="IPR007349">
    <property type="entry name" value="DUF418"/>
</dbReference>
<dbReference type="Pfam" id="PF04235">
    <property type="entry name" value="DUF418"/>
    <property type="match status" value="1"/>
</dbReference>
<dbReference type="EMBL" id="CP019980">
    <property type="protein sequence ID" value="AVK97749.1"/>
    <property type="molecule type" value="Genomic_DNA"/>
</dbReference>
<organism evidence="3 5">
    <name type="scientific">Lysinibacillus sphaericus</name>
    <name type="common">Bacillus sphaericus</name>
    <dbReference type="NCBI Taxonomy" id="1421"/>
    <lineage>
        <taxon>Bacteria</taxon>
        <taxon>Bacillati</taxon>
        <taxon>Bacillota</taxon>
        <taxon>Bacilli</taxon>
        <taxon>Bacillales</taxon>
        <taxon>Bacillaceae</taxon>
        <taxon>Lysinibacillus</taxon>
    </lineage>
</organism>
<evidence type="ECO:0000256" key="1">
    <source>
        <dbReference type="SAM" id="Phobius"/>
    </source>
</evidence>
<dbReference type="Proteomes" id="UP000255295">
    <property type="component" value="Unassembled WGS sequence"/>
</dbReference>